<sequence>MDDSNLLLGLLAEAMKNGLRDANGSLSKLNVENVILPRLNAKTRFPKTYNNYLSRMKWFKNQYNKINELMRNNSGFGWDPIGKKVTASDEVWEEYLKSHPSHKKLRTECSVDYNDLQLVVGVGTASGNDSMALGADDTDANILGNEENTISGMEKMYRCDNLEDEEMNDDEMSEEEDTEIDDEFYKAIKILVMAVQAVTHVVNELRVIEAGRQIEHPLNPRRINNAFGYIYIHRALNDDPTIFQRVYRMYPDVFRKLCNILRDKTHLEDTRFICVEEMLGQFLQIVGQNHRYCVIRNNFRRSQFATSENFHKMLKALNTLSKYMMAKPGPVVPAKIRENTKFFPYFKDCIGAIDGTHIPATVMGHDNSSFRDRHGNISQNVLAACNFDLEFMYVLVGWEGSAHDSKLLNDTLSRRNGLKVPQGKYFLADCGFANRRQFLAPYRGVWYHLQDFVGNGNDPENEKELFDLHHASLRNVIERIFDIFKSRFTIFKSAPPFPFKTQVEIVLACVALHNFLRKECRSDEFPIEEESASSSSSPIVEEELEELVSQT</sequence>
<dbReference type="InterPro" id="IPR024752">
    <property type="entry name" value="Myb/SANT-like_dom"/>
</dbReference>
<evidence type="ECO:0000313" key="7">
    <source>
        <dbReference type="EMBL" id="KAK3192905.1"/>
    </source>
</evidence>
<evidence type="ECO:0000259" key="6">
    <source>
        <dbReference type="Pfam" id="PF26138"/>
    </source>
</evidence>
<evidence type="ECO:0000256" key="2">
    <source>
        <dbReference type="ARBA" id="ARBA00022723"/>
    </source>
</evidence>
<evidence type="ECO:0000259" key="5">
    <source>
        <dbReference type="Pfam" id="PF13359"/>
    </source>
</evidence>
<feature type="compositionally biased region" description="Acidic residues" evidence="3">
    <location>
        <begin position="540"/>
        <end position="551"/>
    </location>
</feature>
<comment type="caution">
    <text evidence="7">The sequence shown here is derived from an EMBL/GenBank/DDBJ whole genome shotgun (WGS) entry which is preliminary data.</text>
</comment>
<dbReference type="AlphaFoldDB" id="A0AAD9ZTB2"/>
<dbReference type="GO" id="GO:0046872">
    <property type="term" value="F:metal ion binding"/>
    <property type="evidence" value="ECO:0007669"/>
    <property type="project" value="UniProtKB-KW"/>
</dbReference>
<dbReference type="Pfam" id="PF13359">
    <property type="entry name" value="DDE_Tnp_4"/>
    <property type="match status" value="1"/>
</dbReference>
<comment type="cofactor">
    <cofactor evidence="1">
        <name>a divalent metal cation</name>
        <dbReference type="ChEBI" id="CHEBI:60240"/>
    </cofactor>
</comment>
<keyword evidence="8" id="KW-1185">Reference proteome</keyword>
<evidence type="ECO:0000256" key="1">
    <source>
        <dbReference type="ARBA" id="ARBA00001968"/>
    </source>
</evidence>
<feature type="domain" description="DDE Tnp4" evidence="5">
    <location>
        <begin position="353"/>
        <end position="514"/>
    </location>
</feature>
<gene>
    <name evidence="7" type="ORF">Dsin_024215</name>
</gene>
<dbReference type="InterPro" id="IPR027806">
    <property type="entry name" value="HARBI1_dom"/>
</dbReference>
<proteinExistence type="predicted"/>
<feature type="domain" description="Myb/SANT-like" evidence="4">
    <location>
        <begin position="4"/>
        <end position="95"/>
    </location>
</feature>
<feature type="region of interest" description="Disordered" evidence="3">
    <location>
        <begin position="526"/>
        <end position="551"/>
    </location>
</feature>
<feature type="domain" description="DUF8040" evidence="6">
    <location>
        <begin position="228"/>
        <end position="317"/>
    </location>
</feature>
<evidence type="ECO:0000313" key="8">
    <source>
        <dbReference type="Proteomes" id="UP001281410"/>
    </source>
</evidence>
<keyword evidence="2" id="KW-0479">Metal-binding</keyword>
<evidence type="ECO:0000259" key="4">
    <source>
        <dbReference type="Pfam" id="PF12776"/>
    </source>
</evidence>
<name>A0AAD9ZTB2_9ROSI</name>
<dbReference type="Pfam" id="PF26138">
    <property type="entry name" value="DUF8040"/>
    <property type="match status" value="1"/>
</dbReference>
<dbReference type="PANTHER" id="PTHR47864:SF2">
    <property type="entry name" value="MYB_SANT-LIKE DNA-BINDING DOMAIN PROTEIN"/>
    <property type="match status" value="1"/>
</dbReference>
<dbReference type="Pfam" id="PF12776">
    <property type="entry name" value="Myb_DNA-bind_3"/>
    <property type="match status" value="1"/>
</dbReference>
<organism evidence="7 8">
    <name type="scientific">Dipteronia sinensis</name>
    <dbReference type="NCBI Taxonomy" id="43782"/>
    <lineage>
        <taxon>Eukaryota</taxon>
        <taxon>Viridiplantae</taxon>
        <taxon>Streptophyta</taxon>
        <taxon>Embryophyta</taxon>
        <taxon>Tracheophyta</taxon>
        <taxon>Spermatophyta</taxon>
        <taxon>Magnoliopsida</taxon>
        <taxon>eudicotyledons</taxon>
        <taxon>Gunneridae</taxon>
        <taxon>Pentapetalae</taxon>
        <taxon>rosids</taxon>
        <taxon>malvids</taxon>
        <taxon>Sapindales</taxon>
        <taxon>Sapindaceae</taxon>
        <taxon>Hippocastanoideae</taxon>
        <taxon>Acereae</taxon>
        <taxon>Dipteronia</taxon>
    </lineage>
</organism>
<evidence type="ECO:0000256" key="3">
    <source>
        <dbReference type="SAM" id="MobiDB-lite"/>
    </source>
</evidence>
<dbReference type="Proteomes" id="UP001281410">
    <property type="component" value="Unassembled WGS sequence"/>
</dbReference>
<protein>
    <recommendedName>
        <fullName evidence="9">Transposase</fullName>
    </recommendedName>
</protein>
<dbReference type="InterPro" id="IPR055314">
    <property type="entry name" value="At2g29880-like"/>
</dbReference>
<dbReference type="EMBL" id="JANJYJ010000008">
    <property type="protein sequence ID" value="KAK3192905.1"/>
    <property type="molecule type" value="Genomic_DNA"/>
</dbReference>
<reference evidence="7" key="1">
    <citation type="journal article" date="2023" name="Plant J.">
        <title>Genome sequences and population genomics provide insights into the demographic history, inbreeding, and mutation load of two 'living fossil' tree species of Dipteronia.</title>
        <authorList>
            <person name="Feng Y."/>
            <person name="Comes H.P."/>
            <person name="Chen J."/>
            <person name="Zhu S."/>
            <person name="Lu R."/>
            <person name="Zhang X."/>
            <person name="Li P."/>
            <person name="Qiu J."/>
            <person name="Olsen K.M."/>
            <person name="Qiu Y."/>
        </authorList>
    </citation>
    <scope>NUCLEOTIDE SEQUENCE</scope>
    <source>
        <strain evidence="7">NBL</strain>
    </source>
</reference>
<evidence type="ECO:0008006" key="9">
    <source>
        <dbReference type="Google" id="ProtNLM"/>
    </source>
</evidence>
<dbReference type="InterPro" id="IPR058353">
    <property type="entry name" value="DUF8040"/>
</dbReference>
<dbReference type="PANTHER" id="PTHR47864">
    <property type="entry name" value="TRANSMEMBRANE PROTEIN"/>
    <property type="match status" value="1"/>
</dbReference>
<accession>A0AAD9ZTB2</accession>